<evidence type="ECO:0000256" key="3">
    <source>
        <dbReference type="ARBA" id="ARBA00022827"/>
    </source>
</evidence>
<feature type="region of interest" description="Disordered" evidence="6">
    <location>
        <begin position="348"/>
        <end position="377"/>
    </location>
</feature>
<name>A0A4Y8CII6_9HELO</name>
<evidence type="ECO:0000256" key="1">
    <source>
        <dbReference type="ARBA" id="ARBA00007992"/>
    </source>
</evidence>
<dbReference type="EMBL" id="PHWZ01000716">
    <property type="protein sequence ID" value="TEY32581.1"/>
    <property type="molecule type" value="Genomic_DNA"/>
</dbReference>
<keyword evidence="4" id="KW-0560">Oxidoreductase</keyword>
<sequence length="377" mass="41208">MTLTAPPTEVAIIGGGLAGFTLALALHQVNIPSTVYEARSEYHSHGGGLILSPNALRALDGIGVYERLRDKALQFDKLYFNDADNEITDIYYFGSKDMYGYQAIRIMRKVLLGELLTVLRERSIPVHFDTRLASVDSDVRGKKVEFTFTNGRSASASLLVGADGIHSTRSQLHIPDGYGLPAIAMGKPGGFLLVPQKPDGSELYVGAQRNFAELDDAGWNALRKDKQKLYDMIHEKQTDWPDIVQSALEAMTVEKMGFWAFHNLPPLSSWLSKSKRIVLVGDAAHAIPPTVGQGANQAIEDVCALALLLAKLSPDVPLDEVTALWQSYRQGRVQKILELTQQMNAKRLPDSEKAKLPPGAIWSDSSLTGGAGERALN</sequence>
<protein>
    <recommendedName>
        <fullName evidence="7">FAD-binding domain-containing protein</fullName>
    </recommendedName>
</protein>
<dbReference type="AlphaFoldDB" id="A0A4Y8CII6"/>
<keyword evidence="9" id="KW-1185">Reference proteome</keyword>
<dbReference type="SUPFAM" id="SSF51905">
    <property type="entry name" value="FAD/NAD(P)-binding domain"/>
    <property type="match status" value="1"/>
</dbReference>
<evidence type="ECO:0000256" key="5">
    <source>
        <dbReference type="ARBA" id="ARBA00023033"/>
    </source>
</evidence>
<reference evidence="8 9" key="1">
    <citation type="submission" date="2017-11" db="EMBL/GenBank/DDBJ databases">
        <title>Comparative genomics of Botrytis spp.</title>
        <authorList>
            <person name="Valero-Jimenez C.A."/>
            <person name="Tapia P."/>
            <person name="Veloso J."/>
            <person name="Silva-Moreno E."/>
            <person name="Staats M."/>
            <person name="Valdes J.H."/>
            <person name="Van Kan J.A.L."/>
        </authorList>
    </citation>
    <scope>NUCLEOTIDE SEQUENCE [LARGE SCALE GENOMIC DNA]</scope>
    <source>
        <strain evidence="8 9">MUCL2830</strain>
    </source>
</reference>
<dbReference type="GO" id="GO:0071949">
    <property type="term" value="F:FAD binding"/>
    <property type="evidence" value="ECO:0007669"/>
    <property type="project" value="InterPro"/>
</dbReference>
<keyword evidence="3" id="KW-0274">FAD</keyword>
<comment type="similarity">
    <text evidence="1">Belongs to the paxM FAD-dependent monooxygenase family.</text>
</comment>
<dbReference type="PANTHER" id="PTHR13789:SF316">
    <property type="entry name" value="FAD-BINDING DOMAIN-CONTAINING PROTEIN"/>
    <property type="match status" value="1"/>
</dbReference>
<evidence type="ECO:0000313" key="9">
    <source>
        <dbReference type="Proteomes" id="UP000297299"/>
    </source>
</evidence>
<dbReference type="Pfam" id="PF01494">
    <property type="entry name" value="FAD_binding_3"/>
    <property type="match status" value="2"/>
</dbReference>
<feature type="domain" description="FAD-binding" evidence="7">
    <location>
        <begin position="274"/>
        <end position="312"/>
    </location>
</feature>
<keyword evidence="5" id="KW-0503">Monooxygenase</keyword>
<keyword evidence="2" id="KW-0285">Flavoprotein</keyword>
<dbReference type="InterPro" id="IPR036188">
    <property type="entry name" value="FAD/NAD-bd_sf"/>
</dbReference>
<gene>
    <name evidence="8" type="ORF">BOTCAL_0720g00020</name>
</gene>
<accession>A0A4Y8CII6</accession>
<dbReference type="InterPro" id="IPR002938">
    <property type="entry name" value="FAD-bd"/>
</dbReference>
<dbReference type="PANTHER" id="PTHR13789">
    <property type="entry name" value="MONOOXYGENASE"/>
    <property type="match status" value="1"/>
</dbReference>
<evidence type="ECO:0000259" key="7">
    <source>
        <dbReference type="Pfam" id="PF01494"/>
    </source>
</evidence>
<dbReference type="Gene3D" id="3.50.50.60">
    <property type="entry name" value="FAD/NAD(P)-binding domain"/>
    <property type="match status" value="1"/>
</dbReference>
<dbReference type="STRING" id="38488.A0A4Y8CII6"/>
<dbReference type="GO" id="GO:0004497">
    <property type="term" value="F:monooxygenase activity"/>
    <property type="evidence" value="ECO:0007669"/>
    <property type="project" value="UniProtKB-KW"/>
</dbReference>
<evidence type="ECO:0000256" key="4">
    <source>
        <dbReference type="ARBA" id="ARBA00023002"/>
    </source>
</evidence>
<evidence type="ECO:0000313" key="8">
    <source>
        <dbReference type="EMBL" id="TEY32581.1"/>
    </source>
</evidence>
<evidence type="ECO:0000256" key="2">
    <source>
        <dbReference type="ARBA" id="ARBA00022630"/>
    </source>
</evidence>
<comment type="caution">
    <text evidence="8">The sequence shown here is derived from an EMBL/GenBank/DDBJ whole genome shotgun (WGS) entry which is preliminary data.</text>
</comment>
<dbReference type="OrthoDB" id="16820at2759"/>
<proteinExistence type="inferred from homology"/>
<dbReference type="InterPro" id="IPR050493">
    <property type="entry name" value="FAD-dep_Monooxygenase_BioMet"/>
</dbReference>
<evidence type="ECO:0000256" key="6">
    <source>
        <dbReference type="SAM" id="MobiDB-lite"/>
    </source>
</evidence>
<dbReference type="PRINTS" id="PR00420">
    <property type="entry name" value="RNGMNOXGNASE"/>
</dbReference>
<dbReference type="Proteomes" id="UP000297299">
    <property type="component" value="Unassembled WGS sequence"/>
</dbReference>
<organism evidence="8 9">
    <name type="scientific">Botryotinia calthae</name>
    <dbReference type="NCBI Taxonomy" id="38488"/>
    <lineage>
        <taxon>Eukaryota</taxon>
        <taxon>Fungi</taxon>
        <taxon>Dikarya</taxon>
        <taxon>Ascomycota</taxon>
        <taxon>Pezizomycotina</taxon>
        <taxon>Leotiomycetes</taxon>
        <taxon>Helotiales</taxon>
        <taxon>Sclerotiniaceae</taxon>
        <taxon>Botryotinia</taxon>
    </lineage>
</organism>
<feature type="domain" description="FAD-binding" evidence="7">
    <location>
        <begin position="8"/>
        <end position="174"/>
    </location>
</feature>